<dbReference type="Proteomes" id="UP001275084">
    <property type="component" value="Unassembled WGS sequence"/>
</dbReference>
<evidence type="ECO:0000313" key="2">
    <source>
        <dbReference type="EMBL" id="KAK3343397.1"/>
    </source>
</evidence>
<gene>
    <name evidence="2" type="ORF">B0T25DRAFT_554239</name>
</gene>
<protein>
    <submittedName>
        <fullName evidence="2">Uncharacterized protein</fullName>
    </submittedName>
</protein>
<feature type="region of interest" description="Disordered" evidence="1">
    <location>
        <begin position="7"/>
        <end position="35"/>
    </location>
</feature>
<evidence type="ECO:0000313" key="3">
    <source>
        <dbReference type="Proteomes" id="UP001275084"/>
    </source>
</evidence>
<feature type="compositionally biased region" description="Pro residues" evidence="1">
    <location>
        <begin position="14"/>
        <end position="25"/>
    </location>
</feature>
<accession>A0AAJ0M9C0</accession>
<name>A0AAJ0M9C0_9PEZI</name>
<reference evidence="2" key="2">
    <citation type="submission" date="2023-06" db="EMBL/GenBank/DDBJ databases">
        <authorList>
            <consortium name="Lawrence Berkeley National Laboratory"/>
            <person name="Haridas S."/>
            <person name="Hensen N."/>
            <person name="Bonometti L."/>
            <person name="Westerberg I."/>
            <person name="Brannstrom I.O."/>
            <person name="Guillou S."/>
            <person name="Cros-Aarteil S."/>
            <person name="Calhoun S."/>
            <person name="Kuo A."/>
            <person name="Mondo S."/>
            <person name="Pangilinan J."/>
            <person name="Riley R."/>
            <person name="Labutti K."/>
            <person name="Andreopoulos B."/>
            <person name="Lipzen A."/>
            <person name="Chen C."/>
            <person name="Yanf M."/>
            <person name="Daum C."/>
            <person name="Ng V."/>
            <person name="Clum A."/>
            <person name="Steindorff A."/>
            <person name="Ohm R."/>
            <person name="Martin F."/>
            <person name="Silar P."/>
            <person name="Natvig D."/>
            <person name="Lalanne C."/>
            <person name="Gautier V."/>
            <person name="Ament-Velasquez S.L."/>
            <person name="Kruys A."/>
            <person name="Hutchinson M.I."/>
            <person name="Powell A.J."/>
            <person name="Barry K."/>
            <person name="Miller A.N."/>
            <person name="Grigoriev I.V."/>
            <person name="Debuchy R."/>
            <person name="Gladieux P."/>
            <person name="Thoren M.H."/>
            <person name="Johannesson H."/>
        </authorList>
    </citation>
    <scope>NUCLEOTIDE SEQUENCE</scope>
    <source>
        <strain evidence="2">CBS 955.72</strain>
    </source>
</reference>
<evidence type="ECO:0000256" key="1">
    <source>
        <dbReference type="SAM" id="MobiDB-lite"/>
    </source>
</evidence>
<organism evidence="2 3">
    <name type="scientific">Lasiosphaeria hispida</name>
    <dbReference type="NCBI Taxonomy" id="260671"/>
    <lineage>
        <taxon>Eukaryota</taxon>
        <taxon>Fungi</taxon>
        <taxon>Dikarya</taxon>
        <taxon>Ascomycota</taxon>
        <taxon>Pezizomycotina</taxon>
        <taxon>Sordariomycetes</taxon>
        <taxon>Sordariomycetidae</taxon>
        <taxon>Sordariales</taxon>
        <taxon>Lasiosphaeriaceae</taxon>
        <taxon>Lasiosphaeria</taxon>
    </lineage>
</organism>
<feature type="compositionally biased region" description="Low complexity" evidence="1">
    <location>
        <begin position="26"/>
        <end position="35"/>
    </location>
</feature>
<comment type="caution">
    <text evidence="2">The sequence shown here is derived from an EMBL/GenBank/DDBJ whole genome shotgun (WGS) entry which is preliminary data.</text>
</comment>
<dbReference type="AlphaFoldDB" id="A0AAJ0M9C0"/>
<keyword evidence="3" id="KW-1185">Reference proteome</keyword>
<feature type="region of interest" description="Disordered" evidence="1">
    <location>
        <begin position="536"/>
        <end position="563"/>
    </location>
</feature>
<reference evidence="2" key="1">
    <citation type="journal article" date="2023" name="Mol. Phylogenet. Evol.">
        <title>Genome-scale phylogeny and comparative genomics of the fungal order Sordariales.</title>
        <authorList>
            <person name="Hensen N."/>
            <person name="Bonometti L."/>
            <person name="Westerberg I."/>
            <person name="Brannstrom I.O."/>
            <person name="Guillou S."/>
            <person name="Cros-Aarteil S."/>
            <person name="Calhoun S."/>
            <person name="Haridas S."/>
            <person name="Kuo A."/>
            <person name="Mondo S."/>
            <person name="Pangilinan J."/>
            <person name="Riley R."/>
            <person name="LaButti K."/>
            <person name="Andreopoulos B."/>
            <person name="Lipzen A."/>
            <person name="Chen C."/>
            <person name="Yan M."/>
            <person name="Daum C."/>
            <person name="Ng V."/>
            <person name="Clum A."/>
            <person name="Steindorff A."/>
            <person name="Ohm R.A."/>
            <person name="Martin F."/>
            <person name="Silar P."/>
            <person name="Natvig D.O."/>
            <person name="Lalanne C."/>
            <person name="Gautier V."/>
            <person name="Ament-Velasquez S.L."/>
            <person name="Kruys A."/>
            <person name="Hutchinson M.I."/>
            <person name="Powell A.J."/>
            <person name="Barry K."/>
            <person name="Miller A.N."/>
            <person name="Grigoriev I.V."/>
            <person name="Debuchy R."/>
            <person name="Gladieux P."/>
            <person name="Hiltunen Thoren M."/>
            <person name="Johannesson H."/>
        </authorList>
    </citation>
    <scope>NUCLEOTIDE SEQUENCE</scope>
    <source>
        <strain evidence="2">CBS 955.72</strain>
    </source>
</reference>
<proteinExistence type="predicted"/>
<sequence>MLNALEITTSPLTANPPPANPPPATPLANPLPTTSLPATPPAMSPIQISYVGGYADALEAIGLASGYVGEDGEMGFENMSAEDHQAATTYLSDKFGVYEFYICGTFCVLLCDDNTAVREGRLPILVGGVNALWREEMDGDFPPMIGDPACGREIKIDRALIAAAEPLEPPLDQIIQGLATYVFTDCEAMTWLHGSLIVELPEMDKDEFLDRLNDLPSSIAYLPYNLEYHNGPLAKHEQRKRVVIPTPQHAEDKRAADETDYVNLDGRFYPGSMLYSIDDSENKAMSEVTAGVLIRKGAERRLTSAWHAWAPIYEKNKDLLGKDTDEAKRTFRVIQGTNPGTNVGYVKERVGNTGIALIQLHDGVIFENTFLGGNFSARRFVHSQHVKHGDKFMIDGFTTGQQDFSSNGARYPVSRPGDLIVPQGEGKGKGDLSLQPEPNVAYITGRQGVSATQMPTLRRGPFIRDSVCGAVWLRIKKQQAKELDQQAVMELGEVFAMCHYADLTSKYTTAHGVYMMYADTFDPLIKENWTIVPKEGVTEELNTPPPHPRPTTEDSPSKRPPPR</sequence>
<dbReference type="EMBL" id="JAUIQD010000007">
    <property type="protein sequence ID" value="KAK3343397.1"/>
    <property type="molecule type" value="Genomic_DNA"/>
</dbReference>